<feature type="domain" description="Collagen type XV/XVIII trimerization" evidence="4">
    <location>
        <begin position="539"/>
        <end position="578"/>
    </location>
</feature>
<accession>A0A8X7X661</accession>
<feature type="non-terminal residue" evidence="5">
    <location>
        <position position="1"/>
    </location>
</feature>
<evidence type="ECO:0000256" key="2">
    <source>
        <dbReference type="SAM" id="SignalP"/>
    </source>
</evidence>
<dbReference type="EMBL" id="JAATIS010004753">
    <property type="protein sequence ID" value="KAG2460847.1"/>
    <property type="molecule type" value="Genomic_DNA"/>
</dbReference>
<evidence type="ECO:0000313" key="5">
    <source>
        <dbReference type="EMBL" id="KAG2460847.1"/>
    </source>
</evidence>
<protein>
    <submittedName>
        <fullName evidence="5">MARCO protein</fullName>
    </submittedName>
</protein>
<dbReference type="Gene3D" id="3.40.1620.70">
    <property type="match status" value="1"/>
</dbReference>
<feature type="compositionally biased region" description="Pro residues" evidence="1">
    <location>
        <begin position="419"/>
        <end position="437"/>
    </location>
</feature>
<feature type="chain" id="PRO_5036446409" evidence="2">
    <location>
        <begin position="25"/>
        <end position="663"/>
    </location>
</feature>
<feature type="non-terminal residue" evidence="5">
    <location>
        <position position="663"/>
    </location>
</feature>
<organism evidence="5 6">
    <name type="scientific">Polypterus senegalus</name>
    <name type="common">Senegal bichir</name>
    <dbReference type="NCBI Taxonomy" id="55291"/>
    <lineage>
        <taxon>Eukaryota</taxon>
        <taxon>Metazoa</taxon>
        <taxon>Chordata</taxon>
        <taxon>Craniata</taxon>
        <taxon>Vertebrata</taxon>
        <taxon>Euteleostomi</taxon>
        <taxon>Actinopterygii</taxon>
        <taxon>Polypteriformes</taxon>
        <taxon>Polypteridae</taxon>
        <taxon>Polypterus</taxon>
    </lineage>
</organism>
<dbReference type="PANTHER" id="PTHR24637:SF421">
    <property type="entry name" value="CUTICLE COLLAGEN DPY-2"/>
    <property type="match status" value="1"/>
</dbReference>
<dbReference type="PANTHER" id="PTHR24637">
    <property type="entry name" value="COLLAGEN"/>
    <property type="match status" value="1"/>
</dbReference>
<dbReference type="Proteomes" id="UP000886611">
    <property type="component" value="Unassembled WGS sequence"/>
</dbReference>
<dbReference type="InterPro" id="IPR045463">
    <property type="entry name" value="XV/XVIII_trimerization_dom"/>
</dbReference>
<gene>
    <name evidence="5" type="primary">Marco</name>
    <name evidence="5" type="ORF">GTO96_0011021</name>
</gene>
<name>A0A8X7X661_POLSE</name>
<proteinExistence type="predicted"/>
<dbReference type="Pfam" id="PF01391">
    <property type="entry name" value="Collagen"/>
    <property type="match status" value="1"/>
</dbReference>
<feature type="region of interest" description="Disordered" evidence="1">
    <location>
        <begin position="414"/>
        <end position="459"/>
    </location>
</feature>
<sequence>MTAAVLPLIWRVVTIAMLVVMTEAQWWNLFNTEPRTTAPASTVRTTTSSQLLDQSTSKEMLGGHITSEESVLEQTTLHRSPGLTTDFKENLKMDTTSDDALFKQTASNDMLTVHSTFIGDRLLEHSTTDDILEAQTTFDDSDLEQTTSGDSLDVETTSEGTVQEQTTPADLELGHTVSEDTVTVQATSEDFELEQTPFEDTLSEQITSDHAEMEETTSGDTELEDTAQVTVRVHTTIEGTHLEKSISENPSLNIQTSSDHNEMGQTTVEVSHLENRITENPSISIHKISDHTEIARTTPQDIVLVQTIFDDIDLEQSTYGRSVLEQTTSSGGVHKKATSNGNSMEQTAFGISLEALTADVSPQNKQMGKKSTNRTPLGWTATKEGVTESDILCYFLLQGDRGPKGDQGYRGLKGDPGLPGFPGPPGIPGPIGPPGPPGLSGTCGDAMPSEHPHPSGFPGPSLPCDCPKLPGVPGPPGLPGLPGLPGPPGPSVPSGAPVISETCHSACMGHQGKGRPLIPGPIGLPGPPGPPGTQLHTWVFESTSALLASSPIIPEGSMVYIKQEGSVFVRIADGWQQLKYREDVFPNLRVGLHILLTVGTSIASCERSFSKLKRILSYLRSSMAQKRLSALALLSVVREVTDSRHFGELIDKFAAAKARKNFL</sequence>
<evidence type="ECO:0000259" key="4">
    <source>
        <dbReference type="Pfam" id="PF20010"/>
    </source>
</evidence>
<evidence type="ECO:0000259" key="3">
    <source>
        <dbReference type="Pfam" id="PF05699"/>
    </source>
</evidence>
<dbReference type="Pfam" id="PF05699">
    <property type="entry name" value="Dimer_Tnp_hAT"/>
    <property type="match status" value="1"/>
</dbReference>
<feature type="region of interest" description="Disordered" evidence="1">
    <location>
        <begin position="138"/>
        <end position="166"/>
    </location>
</feature>
<evidence type="ECO:0000256" key="1">
    <source>
        <dbReference type="SAM" id="MobiDB-lite"/>
    </source>
</evidence>
<dbReference type="AlphaFoldDB" id="A0A8X7X661"/>
<dbReference type="GO" id="GO:0046983">
    <property type="term" value="F:protein dimerization activity"/>
    <property type="evidence" value="ECO:0007669"/>
    <property type="project" value="InterPro"/>
</dbReference>
<keyword evidence="6" id="KW-1185">Reference proteome</keyword>
<dbReference type="Pfam" id="PF20010">
    <property type="entry name" value="Collagen_trimer"/>
    <property type="match status" value="1"/>
</dbReference>
<comment type="caution">
    <text evidence="5">The sequence shown here is derived from an EMBL/GenBank/DDBJ whole genome shotgun (WGS) entry which is preliminary data.</text>
</comment>
<evidence type="ECO:0000313" key="6">
    <source>
        <dbReference type="Proteomes" id="UP000886611"/>
    </source>
</evidence>
<dbReference type="InterPro" id="IPR008160">
    <property type="entry name" value="Collagen"/>
</dbReference>
<feature type="signal peptide" evidence="2">
    <location>
        <begin position="1"/>
        <end position="24"/>
    </location>
</feature>
<feature type="domain" description="HAT C-terminal dimerisation" evidence="3">
    <location>
        <begin position="580"/>
        <end position="635"/>
    </location>
</feature>
<dbReference type="InterPro" id="IPR008906">
    <property type="entry name" value="HATC_C_dom"/>
</dbReference>
<keyword evidence="2" id="KW-0732">Signal</keyword>
<reference evidence="5 6" key="1">
    <citation type="journal article" date="2021" name="Cell">
        <title>Tracing the genetic footprints of vertebrate landing in non-teleost ray-finned fishes.</title>
        <authorList>
            <person name="Bi X."/>
            <person name="Wang K."/>
            <person name="Yang L."/>
            <person name="Pan H."/>
            <person name="Jiang H."/>
            <person name="Wei Q."/>
            <person name="Fang M."/>
            <person name="Yu H."/>
            <person name="Zhu C."/>
            <person name="Cai Y."/>
            <person name="He Y."/>
            <person name="Gan X."/>
            <person name="Zeng H."/>
            <person name="Yu D."/>
            <person name="Zhu Y."/>
            <person name="Jiang H."/>
            <person name="Qiu Q."/>
            <person name="Yang H."/>
            <person name="Zhang Y.E."/>
            <person name="Wang W."/>
            <person name="Zhu M."/>
            <person name="He S."/>
            <person name="Zhang G."/>
        </authorList>
    </citation>
    <scope>NUCLEOTIDE SEQUENCE [LARGE SCALE GENOMIC DNA]</scope>
    <source>
        <strain evidence="5">Bchr_013</strain>
    </source>
</reference>